<proteinExistence type="predicted"/>
<dbReference type="PANTHER" id="PTHR31496">
    <property type="entry name" value="TRANSCRIPTION FACTOR KAN2-RELATED"/>
    <property type="match status" value="1"/>
</dbReference>
<name>M7ZE58_TRIUA</name>
<dbReference type="InterPro" id="IPR044847">
    <property type="entry name" value="KAN_fam"/>
</dbReference>
<dbReference type="InterPro" id="IPR017930">
    <property type="entry name" value="Myb_dom"/>
</dbReference>
<protein>
    <submittedName>
        <fullName evidence="8">Putative transcription factor KAN2</fullName>
    </submittedName>
</protein>
<dbReference type="PROSITE" id="PS51294">
    <property type="entry name" value="HTH_MYB"/>
    <property type="match status" value="1"/>
</dbReference>
<dbReference type="SUPFAM" id="SSF46689">
    <property type="entry name" value="Homeodomain-like"/>
    <property type="match status" value="1"/>
</dbReference>
<dbReference type="GO" id="GO:0006355">
    <property type="term" value="P:regulation of DNA-templated transcription"/>
    <property type="evidence" value="ECO:0007669"/>
    <property type="project" value="InterPro"/>
</dbReference>
<keyword evidence="4" id="KW-0805">Transcription regulation</keyword>
<reference evidence="8" key="1">
    <citation type="journal article" date="2013" name="Nature">
        <title>Draft genome of the wheat A-genome progenitor Triticum urartu.</title>
        <authorList>
            <person name="Ling H.Q."/>
            <person name="Zhao S."/>
            <person name="Liu D."/>
            <person name="Wang J."/>
            <person name="Sun H."/>
            <person name="Zhang C."/>
            <person name="Fan H."/>
            <person name="Li D."/>
            <person name="Dong L."/>
            <person name="Tao Y."/>
            <person name="Gao C."/>
            <person name="Wu H."/>
            <person name="Li Y."/>
            <person name="Cui Y."/>
            <person name="Guo X."/>
            <person name="Zheng S."/>
            <person name="Wang B."/>
            <person name="Yu K."/>
            <person name="Liang Q."/>
            <person name="Yang W."/>
            <person name="Lou X."/>
            <person name="Chen J."/>
            <person name="Feng M."/>
            <person name="Jian J."/>
            <person name="Zhang X."/>
            <person name="Luo G."/>
            <person name="Jiang Y."/>
            <person name="Liu J."/>
            <person name="Wang Z."/>
            <person name="Sha Y."/>
            <person name="Zhang B."/>
            <person name="Wu H."/>
            <person name="Tang D."/>
            <person name="Shen Q."/>
            <person name="Xue P."/>
            <person name="Zou S."/>
            <person name="Wang X."/>
            <person name="Liu X."/>
            <person name="Wang F."/>
            <person name="Yang Y."/>
            <person name="An X."/>
            <person name="Dong Z."/>
            <person name="Zhang K."/>
            <person name="Zhang X."/>
            <person name="Luo M.C."/>
            <person name="Dvorak J."/>
            <person name="Tong Y."/>
            <person name="Wang J."/>
            <person name="Yang H."/>
            <person name="Li Z."/>
            <person name="Wang D."/>
            <person name="Zhang A."/>
            <person name="Wang J."/>
        </authorList>
    </citation>
    <scope>NUCLEOTIDE SEQUENCE</scope>
</reference>
<comment type="subcellular location">
    <subcellularLocation>
        <location evidence="1">Nucleus</location>
    </subcellularLocation>
</comment>
<gene>
    <name evidence="8" type="ORF">TRIUR3_34123</name>
</gene>
<dbReference type="eggNOG" id="ENOG502QRMZ">
    <property type="taxonomic scope" value="Eukaryota"/>
</dbReference>
<dbReference type="InterPro" id="IPR009057">
    <property type="entry name" value="Homeodomain-like_sf"/>
</dbReference>
<dbReference type="PANTHER" id="PTHR31496:SF18">
    <property type="entry name" value="OS02G0696900 PROTEIN"/>
    <property type="match status" value="1"/>
</dbReference>
<dbReference type="Gene3D" id="1.10.10.60">
    <property type="entry name" value="Homeodomain-like"/>
    <property type="match status" value="1"/>
</dbReference>
<dbReference type="GO" id="GO:0010158">
    <property type="term" value="P:abaxial cell fate specification"/>
    <property type="evidence" value="ECO:0007669"/>
    <property type="project" value="InterPro"/>
</dbReference>
<dbReference type="NCBIfam" id="TIGR01557">
    <property type="entry name" value="myb_SHAQKYF"/>
    <property type="match status" value="1"/>
</dbReference>
<dbReference type="EMBL" id="KD274683">
    <property type="protein sequence ID" value="EMS46384.1"/>
    <property type="molecule type" value="Genomic_DNA"/>
</dbReference>
<keyword evidence="5" id="KW-0238">DNA-binding</keyword>
<dbReference type="OMA" id="DIQKPTI"/>
<dbReference type="FunFam" id="1.10.10.60:FF:000002">
    <property type="entry name" value="Myb family transcription factor"/>
    <property type="match status" value="1"/>
</dbReference>
<evidence type="ECO:0000313" key="8">
    <source>
        <dbReference type="EMBL" id="EMS46384.1"/>
    </source>
</evidence>
<dbReference type="GO" id="GO:0005634">
    <property type="term" value="C:nucleus"/>
    <property type="evidence" value="ECO:0007669"/>
    <property type="project" value="UniProtKB-SubCell"/>
</dbReference>
<evidence type="ECO:0000256" key="2">
    <source>
        <dbReference type="ARBA" id="ARBA00022473"/>
    </source>
</evidence>
<evidence type="ECO:0000256" key="7">
    <source>
        <dbReference type="ARBA" id="ARBA00023242"/>
    </source>
</evidence>
<dbReference type="InterPro" id="IPR006447">
    <property type="entry name" value="Myb_dom_plants"/>
</dbReference>
<organism evidence="8">
    <name type="scientific">Triticum urartu</name>
    <name type="common">Red wild einkorn</name>
    <name type="synonym">Crithodium urartu</name>
    <dbReference type="NCBI Taxonomy" id="4572"/>
    <lineage>
        <taxon>Eukaryota</taxon>
        <taxon>Viridiplantae</taxon>
        <taxon>Streptophyta</taxon>
        <taxon>Embryophyta</taxon>
        <taxon>Tracheophyta</taxon>
        <taxon>Spermatophyta</taxon>
        <taxon>Magnoliopsida</taxon>
        <taxon>Liliopsida</taxon>
        <taxon>Poales</taxon>
        <taxon>Poaceae</taxon>
        <taxon>BOP clade</taxon>
        <taxon>Pooideae</taxon>
        <taxon>Triticodae</taxon>
        <taxon>Triticeae</taxon>
        <taxon>Triticinae</taxon>
        <taxon>Triticum</taxon>
    </lineage>
</organism>
<evidence type="ECO:0000256" key="6">
    <source>
        <dbReference type="ARBA" id="ARBA00023163"/>
    </source>
</evidence>
<evidence type="ECO:0000256" key="1">
    <source>
        <dbReference type="ARBA" id="ARBA00004123"/>
    </source>
</evidence>
<keyword evidence="7" id="KW-0539">Nucleus</keyword>
<keyword evidence="6" id="KW-0804">Transcription</keyword>
<dbReference type="GO" id="GO:0000976">
    <property type="term" value="F:transcription cis-regulatory region binding"/>
    <property type="evidence" value="ECO:0007669"/>
    <property type="project" value="InterPro"/>
</dbReference>
<dbReference type="Pfam" id="PF00249">
    <property type="entry name" value="Myb_DNA-binding"/>
    <property type="match status" value="1"/>
</dbReference>
<sequence length="183" mass="19947">MRWTTSLHARFVHAVELLGGHERATPKSVLELMDVKDLTLAHVKSHLQMYRTIKTTDHKPAAASSYGQAKTIIDIPDDSSFDIANTSGSESSVQQSNLDGNEHGSNMCALWSNNSSSRGAWSFHGKSRSDANPGDIKSFEDVQSQCPNVVADDAADLMSAPFRLSELVVGTKKPNLDFTLGRM</sequence>
<keyword evidence="2" id="KW-0217">Developmental protein</keyword>
<evidence type="ECO:0000256" key="3">
    <source>
        <dbReference type="ARBA" id="ARBA00022782"/>
    </source>
</evidence>
<evidence type="ECO:0000256" key="5">
    <source>
        <dbReference type="ARBA" id="ARBA00023125"/>
    </source>
</evidence>
<evidence type="ECO:0000256" key="4">
    <source>
        <dbReference type="ARBA" id="ARBA00023015"/>
    </source>
</evidence>
<dbReference type="InterPro" id="IPR001005">
    <property type="entry name" value="SANT/Myb"/>
</dbReference>
<keyword evidence="3" id="KW-0221">Differentiation</keyword>
<dbReference type="AlphaFoldDB" id="M7ZE58"/>
<accession>M7ZE58</accession>
<dbReference type="STRING" id="4572.M7ZE58"/>